<reference evidence="2" key="1">
    <citation type="journal article" date="2022" name="Mol. Ecol. Resour.">
        <title>The genomes of chicory, endive, great burdock and yacon provide insights into Asteraceae palaeo-polyploidization history and plant inulin production.</title>
        <authorList>
            <person name="Fan W."/>
            <person name="Wang S."/>
            <person name="Wang H."/>
            <person name="Wang A."/>
            <person name="Jiang F."/>
            <person name="Liu H."/>
            <person name="Zhao H."/>
            <person name="Xu D."/>
            <person name="Zhang Y."/>
        </authorList>
    </citation>
    <scope>NUCLEOTIDE SEQUENCE [LARGE SCALE GENOMIC DNA]</scope>
    <source>
        <strain evidence="2">cv. Yunnan</strain>
    </source>
</reference>
<evidence type="ECO:0000313" key="2">
    <source>
        <dbReference type="Proteomes" id="UP001056120"/>
    </source>
</evidence>
<dbReference type="EMBL" id="CM042019">
    <property type="protein sequence ID" value="KAI3824263.1"/>
    <property type="molecule type" value="Genomic_DNA"/>
</dbReference>
<organism evidence="1 2">
    <name type="scientific">Smallanthus sonchifolius</name>
    <dbReference type="NCBI Taxonomy" id="185202"/>
    <lineage>
        <taxon>Eukaryota</taxon>
        <taxon>Viridiplantae</taxon>
        <taxon>Streptophyta</taxon>
        <taxon>Embryophyta</taxon>
        <taxon>Tracheophyta</taxon>
        <taxon>Spermatophyta</taxon>
        <taxon>Magnoliopsida</taxon>
        <taxon>eudicotyledons</taxon>
        <taxon>Gunneridae</taxon>
        <taxon>Pentapetalae</taxon>
        <taxon>asterids</taxon>
        <taxon>campanulids</taxon>
        <taxon>Asterales</taxon>
        <taxon>Asteraceae</taxon>
        <taxon>Asteroideae</taxon>
        <taxon>Heliantheae alliance</taxon>
        <taxon>Millerieae</taxon>
        <taxon>Smallanthus</taxon>
    </lineage>
</organism>
<reference evidence="1 2" key="2">
    <citation type="journal article" date="2022" name="Mol. Ecol. Resour.">
        <title>The genomes of chicory, endive, great burdock and yacon provide insights into Asteraceae paleo-polyploidization history and plant inulin production.</title>
        <authorList>
            <person name="Fan W."/>
            <person name="Wang S."/>
            <person name="Wang H."/>
            <person name="Wang A."/>
            <person name="Jiang F."/>
            <person name="Liu H."/>
            <person name="Zhao H."/>
            <person name="Xu D."/>
            <person name="Zhang Y."/>
        </authorList>
    </citation>
    <scope>NUCLEOTIDE SEQUENCE [LARGE SCALE GENOMIC DNA]</scope>
    <source>
        <strain evidence="2">cv. Yunnan</strain>
        <tissue evidence="1">Leaves</tissue>
    </source>
</reference>
<sequence>MEGGCYLRSENITIIRWKNISHVLEQVAIKRNRHRKSIKIKIVIKSIINRNQIVCLKELRRSYQSNAIGRINWRQASYWNIETNQKRFTDKASMLDEAIEYLKQLQLKVHVYVSFYAVFKC</sequence>
<accession>A0ACB9JW61</accession>
<comment type="caution">
    <text evidence="1">The sequence shown here is derived from an EMBL/GenBank/DDBJ whole genome shotgun (WGS) entry which is preliminary data.</text>
</comment>
<name>A0ACB9JW61_9ASTR</name>
<evidence type="ECO:0000313" key="1">
    <source>
        <dbReference type="EMBL" id="KAI3824263.1"/>
    </source>
</evidence>
<gene>
    <name evidence="1" type="ORF">L1987_05714</name>
</gene>
<dbReference type="Proteomes" id="UP001056120">
    <property type="component" value="Linkage Group LG02"/>
</dbReference>
<protein>
    <submittedName>
        <fullName evidence="1">Uncharacterized protein</fullName>
    </submittedName>
</protein>
<proteinExistence type="predicted"/>
<keyword evidence="2" id="KW-1185">Reference proteome</keyword>